<dbReference type="GO" id="GO:0046872">
    <property type="term" value="F:metal ion binding"/>
    <property type="evidence" value="ECO:0007669"/>
    <property type="project" value="UniProtKB-KW"/>
</dbReference>
<dbReference type="AlphaFoldDB" id="A0A7C4D0H7"/>
<evidence type="ECO:0000259" key="4">
    <source>
        <dbReference type="SMART" id="SM00729"/>
    </source>
</evidence>
<dbReference type="CDD" id="cd01335">
    <property type="entry name" value="Radical_SAM"/>
    <property type="match status" value="1"/>
</dbReference>
<dbReference type="InterPro" id="IPR007197">
    <property type="entry name" value="rSAM"/>
</dbReference>
<proteinExistence type="predicted"/>
<keyword evidence="3" id="KW-0411">Iron-sulfur</keyword>
<feature type="domain" description="Elp3/MiaA/NifB-like radical SAM core" evidence="4">
    <location>
        <begin position="23"/>
        <end position="238"/>
    </location>
</feature>
<comment type="caution">
    <text evidence="5">The sequence shown here is derived from an EMBL/GenBank/DDBJ whole genome shotgun (WGS) entry which is preliminary data.</text>
</comment>
<evidence type="ECO:0000256" key="3">
    <source>
        <dbReference type="ARBA" id="ARBA00023014"/>
    </source>
</evidence>
<protein>
    <submittedName>
        <fullName evidence="5">Radical SAM protein</fullName>
    </submittedName>
</protein>
<organism evidence="5">
    <name type="scientific">Ignisphaera aggregans</name>
    <dbReference type="NCBI Taxonomy" id="334771"/>
    <lineage>
        <taxon>Archaea</taxon>
        <taxon>Thermoproteota</taxon>
        <taxon>Thermoprotei</taxon>
        <taxon>Desulfurococcales</taxon>
        <taxon>Desulfurococcaceae</taxon>
        <taxon>Ignisphaera</taxon>
    </lineage>
</organism>
<dbReference type="InterPro" id="IPR058240">
    <property type="entry name" value="rSAM_sf"/>
</dbReference>
<accession>A0A7C4D0H7</accession>
<dbReference type="PANTHER" id="PTHR43432:SF3">
    <property type="entry name" value="SLR0285 PROTEIN"/>
    <property type="match status" value="1"/>
</dbReference>
<dbReference type="GO" id="GO:0051536">
    <property type="term" value="F:iron-sulfur cluster binding"/>
    <property type="evidence" value="ECO:0007669"/>
    <property type="project" value="UniProtKB-KW"/>
</dbReference>
<dbReference type="SFLD" id="SFLDG01084">
    <property type="entry name" value="Uncharacterised_Radical_SAM_Su"/>
    <property type="match status" value="1"/>
</dbReference>
<keyword evidence="2" id="KW-0408">Iron</keyword>
<evidence type="ECO:0000256" key="1">
    <source>
        <dbReference type="ARBA" id="ARBA00022723"/>
    </source>
</evidence>
<evidence type="ECO:0000313" key="5">
    <source>
        <dbReference type="EMBL" id="HGM07246.1"/>
    </source>
</evidence>
<gene>
    <name evidence="5" type="ORF">ENU31_02395</name>
</gene>
<dbReference type="PANTHER" id="PTHR43432">
    <property type="entry name" value="SLR0285 PROTEIN"/>
    <property type="match status" value="1"/>
</dbReference>
<dbReference type="EMBL" id="DTCA01000076">
    <property type="protein sequence ID" value="HGM07246.1"/>
    <property type="molecule type" value="Genomic_DNA"/>
</dbReference>
<name>A0A7C4D0H7_9CREN</name>
<reference evidence="5" key="1">
    <citation type="journal article" date="2020" name="mSystems">
        <title>Genome- and Community-Level Interaction Insights into Carbon Utilization and Element Cycling Functions of Hydrothermarchaeota in Hydrothermal Sediment.</title>
        <authorList>
            <person name="Zhou Z."/>
            <person name="Liu Y."/>
            <person name="Xu W."/>
            <person name="Pan J."/>
            <person name="Luo Z.H."/>
            <person name="Li M."/>
        </authorList>
    </citation>
    <scope>NUCLEOTIDE SEQUENCE [LARGE SCALE GENOMIC DNA]</scope>
    <source>
        <strain evidence="5">SpSt-658</strain>
    </source>
</reference>
<dbReference type="SMART" id="SM00729">
    <property type="entry name" value="Elp3"/>
    <property type="match status" value="1"/>
</dbReference>
<dbReference type="Gene3D" id="3.80.30.30">
    <property type="match status" value="1"/>
</dbReference>
<dbReference type="InterPro" id="IPR040086">
    <property type="entry name" value="MJ0683-like"/>
</dbReference>
<dbReference type="SFLD" id="SFLDS00029">
    <property type="entry name" value="Radical_SAM"/>
    <property type="match status" value="1"/>
</dbReference>
<dbReference type="GO" id="GO:0003824">
    <property type="term" value="F:catalytic activity"/>
    <property type="evidence" value="ECO:0007669"/>
    <property type="project" value="InterPro"/>
</dbReference>
<dbReference type="Pfam" id="PF04055">
    <property type="entry name" value="Radical_SAM"/>
    <property type="match status" value="1"/>
</dbReference>
<sequence>MSIMHLNVIKPFDPWKSELCTCPYKWVLHPYTGCSHNCLYCYATSYIPRHSSVRAKERFLDRLVKDVMKLPKNSLIEMSSSSDPYPAIEISYRLTRSALEILLSHGFKVLIVTKSSMVTRDLDILKKYRDNVVVSITITTLDSSVSSKLEPNAPLPNERIKAIEILTKNGLNVVARIDPIIPYINDEYNDLRKLIKLLSIVGVKQITTSTYKARSDSLTRIIKAFPNIKDRLIEMYNKDSSEYIHGYRYLKSGIRFHYMTMIREIVTEEGLVFGTCREGFKNLNTPGFECDGSTFMYISQN</sequence>
<dbReference type="InterPro" id="IPR006638">
    <property type="entry name" value="Elp3/MiaA/NifB-like_rSAM"/>
</dbReference>
<evidence type="ECO:0000256" key="2">
    <source>
        <dbReference type="ARBA" id="ARBA00023004"/>
    </source>
</evidence>
<keyword evidence="1" id="KW-0479">Metal-binding</keyword>
<dbReference type="SUPFAM" id="SSF102114">
    <property type="entry name" value="Radical SAM enzymes"/>
    <property type="match status" value="1"/>
</dbReference>